<dbReference type="RefSeq" id="WP_247373797.1">
    <property type="nucleotide sequence ID" value="NZ_JALLGV010000001.1"/>
</dbReference>
<sequence>MGKVNIGLRGWRFDEDEVFDESGELRPLETMEPDTRDRIVRLASMMGEPCDACYLIHGDEDIQQCNVARVIYGEPLGEVLLCPDHEADFLYWFREDGGKQYAGETELEDEFHEWFAAGGRAPENYGGLQHVNTDPDDIPEEPDISDEIPTLEEEIEKLDDEDLDALDVNLDDLDF</sequence>
<feature type="region of interest" description="Disordered" evidence="1">
    <location>
        <begin position="125"/>
        <end position="145"/>
    </location>
</feature>
<reference evidence="2 3" key="1">
    <citation type="journal article" date="2019" name="Int. J. Syst. Evol. Microbiol.">
        <title>The Global Catalogue of Microorganisms (GCM) 10K type strain sequencing project: providing services to taxonomists for standard genome sequencing and annotation.</title>
        <authorList>
            <consortium name="The Broad Institute Genomics Platform"/>
            <consortium name="The Broad Institute Genome Sequencing Center for Infectious Disease"/>
            <person name="Wu L."/>
            <person name="Ma J."/>
        </authorList>
    </citation>
    <scope>NUCLEOTIDE SEQUENCE [LARGE SCALE GENOMIC DNA]</scope>
    <source>
        <strain evidence="2 3">CGMCC 1.12125</strain>
    </source>
</reference>
<dbReference type="Pfam" id="PF26419">
    <property type="entry name" value="DUF8114"/>
    <property type="match status" value="1"/>
</dbReference>
<accession>A0ABD6CAI3</accession>
<name>A0ABD6CAI3_9EURY</name>
<dbReference type="AlphaFoldDB" id="A0ABD6CAI3"/>
<evidence type="ECO:0000256" key="1">
    <source>
        <dbReference type="SAM" id="MobiDB-lite"/>
    </source>
</evidence>
<dbReference type="Proteomes" id="UP001597119">
    <property type="component" value="Unassembled WGS sequence"/>
</dbReference>
<evidence type="ECO:0000313" key="2">
    <source>
        <dbReference type="EMBL" id="MFD1587357.1"/>
    </source>
</evidence>
<feature type="compositionally biased region" description="Acidic residues" evidence="1">
    <location>
        <begin position="134"/>
        <end position="145"/>
    </location>
</feature>
<organism evidence="2 3">
    <name type="scientific">Halorientalis brevis</name>
    <dbReference type="NCBI Taxonomy" id="1126241"/>
    <lineage>
        <taxon>Archaea</taxon>
        <taxon>Methanobacteriati</taxon>
        <taxon>Methanobacteriota</taxon>
        <taxon>Stenosarchaea group</taxon>
        <taxon>Halobacteria</taxon>
        <taxon>Halobacteriales</taxon>
        <taxon>Haloarculaceae</taxon>
        <taxon>Halorientalis</taxon>
    </lineage>
</organism>
<dbReference type="EMBL" id="JBHUDJ010000003">
    <property type="protein sequence ID" value="MFD1587357.1"/>
    <property type="molecule type" value="Genomic_DNA"/>
</dbReference>
<dbReference type="InterPro" id="IPR058427">
    <property type="entry name" value="DUF8114"/>
</dbReference>
<protein>
    <submittedName>
        <fullName evidence="2">Uncharacterized protein</fullName>
    </submittedName>
</protein>
<proteinExistence type="predicted"/>
<gene>
    <name evidence="2" type="ORF">ACFR9U_10200</name>
</gene>
<comment type="caution">
    <text evidence="2">The sequence shown here is derived from an EMBL/GenBank/DDBJ whole genome shotgun (WGS) entry which is preliminary data.</text>
</comment>
<keyword evidence="3" id="KW-1185">Reference proteome</keyword>
<evidence type="ECO:0000313" key="3">
    <source>
        <dbReference type="Proteomes" id="UP001597119"/>
    </source>
</evidence>